<dbReference type="Pfam" id="PF13579">
    <property type="entry name" value="Glyco_trans_4_4"/>
    <property type="match status" value="1"/>
</dbReference>
<dbReference type="PANTHER" id="PTHR46401">
    <property type="entry name" value="GLYCOSYLTRANSFERASE WBBK-RELATED"/>
    <property type="match status" value="1"/>
</dbReference>
<dbReference type="Pfam" id="PF13692">
    <property type="entry name" value="Glyco_trans_1_4"/>
    <property type="match status" value="1"/>
</dbReference>
<gene>
    <name evidence="3" type="ORF">GIY22_07320</name>
</gene>
<proteinExistence type="predicted"/>
<keyword evidence="4" id="KW-1185">Reference proteome</keyword>
<protein>
    <submittedName>
        <fullName evidence="3">Glycosyltransferase</fullName>
    </submittedName>
</protein>
<dbReference type="Gene3D" id="3.40.50.2000">
    <property type="entry name" value="Glycogen Phosphorylase B"/>
    <property type="match status" value="1"/>
</dbReference>
<feature type="domain" description="Glycosyltransferase subfamily 4-like N-terminal" evidence="2">
    <location>
        <begin position="69"/>
        <end position="199"/>
    </location>
</feature>
<dbReference type="PANTHER" id="PTHR46401:SF2">
    <property type="entry name" value="GLYCOSYLTRANSFERASE WBBK-RELATED"/>
    <property type="match status" value="1"/>
</dbReference>
<sequence length="395" mass="43643">MTSPGPQSEGATSVDTNNMHRRLVVGGVALRGSGYPNAWNTLRILRGAGIDIVDLCNWLPEDFHLWKLTRLPLPKAAIALGKLALQNMASAIKILLLTRRNDLIYIPYPGALLLWILSWIPQRLRAPCLCDAYITMWDTLYQDRGLGGKAEGWLSHLVLRFESRALRCANGLIVDTNKNADHIAATFGVARHHIHAIPLAMEERIPPRPSVTGMQAPRATRILFFGTFVPLQGTTKIAQAIALLHDRSDLEFVLIGDGQAAPEAEPYLAQHPNVTWIRRWLPTEELARQIEDSDICLGVFGGPGKSGRVLPFKIYIALAAGKPIITQRDHGLPDSAPPIPAFFTSAIPEEIATGLKTLIADGELRSSLADAGPIYYQKHLGPSQIVRRWLHLMRY</sequence>
<reference evidence="4" key="1">
    <citation type="submission" date="2019-11" db="EMBL/GenBank/DDBJ databases">
        <title>First report of rice panicle blight caused by Xanthomonas sp. in Iran.</title>
        <authorList>
            <person name="Mirghasempour S.A."/>
            <person name="Huang S."/>
            <person name="Brady C.L."/>
            <person name="Studholme D.J."/>
        </authorList>
    </citation>
    <scope>NUCLEOTIDE SEQUENCE [LARGE SCALE GENOMIC DNA]</scope>
    <source>
        <strain evidence="4">SAM114</strain>
    </source>
</reference>
<name>A0ABW9PSL0_9XANT</name>
<accession>A0ABW9PSL0</accession>
<comment type="caution">
    <text evidence="3">The sequence shown here is derived from an EMBL/GenBank/DDBJ whole genome shotgun (WGS) entry which is preliminary data.</text>
</comment>
<dbReference type="EMBL" id="WJPM01000004">
    <property type="protein sequence ID" value="MRH74435.1"/>
    <property type="molecule type" value="Genomic_DNA"/>
</dbReference>
<evidence type="ECO:0000256" key="1">
    <source>
        <dbReference type="ARBA" id="ARBA00022679"/>
    </source>
</evidence>
<evidence type="ECO:0000259" key="2">
    <source>
        <dbReference type="Pfam" id="PF13579"/>
    </source>
</evidence>
<evidence type="ECO:0000313" key="4">
    <source>
        <dbReference type="Proteomes" id="UP000437931"/>
    </source>
</evidence>
<dbReference type="SUPFAM" id="SSF53756">
    <property type="entry name" value="UDP-Glycosyltransferase/glycogen phosphorylase"/>
    <property type="match status" value="1"/>
</dbReference>
<evidence type="ECO:0000313" key="3">
    <source>
        <dbReference type="EMBL" id="MRH74435.1"/>
    </source>
</evidence>
<dbReference type="RefSeq" id="WP_153751089.1">
    <property type="nucleotide sequence ID" value="NZ_WJPM01000004.1"/>
</dbReference>
<organism evidence="3 4">
    <name type="scientific">Xanthomonas sontii</name>
    <dbReference type="NCBI Taxonomy" id="2650745"/>
    <lineage>
        <taxon>Bacteria</taxon>
        <taxon>Pseudomonadati</taxon>
        <taxon>Pseudomonadota</taxon>
        <taxon>Gammaproteobacteria</taxon>
        <taxon>Lysobacterales</taxon>
        <taxon>Lysobacteraceae</taxon>
        <taxon>Xanthomonas</taxon>
    </lineage>
</organism>
<keyword evidence="1" id="KW-0808">Transferase</keyword>
<dbReference type="Proteomes" id="UP000437931">
    <property type="component" value="Unassembled WGS sequence"/>
</dbReference>
<dbReference type="InterPro" id="IPR028098">
    <property type="entry name" value="Glyco_trans_4-like_N"/>
</dbReference>